<gene>
    <name evidence="5" type="ORF">EHYA_02598</name>
</gene>
<dbReference type="InterPro" id="IPR013658">
    <property type="entry name" value="SGL"/>
</dbReference>
<dbReference type="PANTHER" id="PTHR10907">
    <property type="entry name" value="REGUCALCIN"/>
    <property type="match status" value="1"/>
</dbReference>
<keyword evidence="6" id="KW-1185">Reference proteome</keyword>
<dbReference type="PANTHER" id="PTHR10907:SF47">
    <property type="entry name" value="REGUCALCIN"/>
    <property type="match status" value="1"/>
</dbReference>
<feature type="binding site" evidence="3">
    <location>
        <position position="128"/>
    </location>
    <ligand>
        <name>substrate</name>
    </ligand>
</feature>
<reference evidence="5 6" key="1">
    <citation type="submission" date="2018-12" db="EMBL/GenBank/DDBJ databases">
        <title>Draft genome sequence of Embleya hyalina NBRC 13850T.</title>
        <authorList>
            <person name="Komaki H."/>
            <person name="Hosoyama A."/>
            <person name="Kimura A."/>
            <person name="Ichikawa N."/>
            <person name="Tamura T."/>
        </authorList>
    </citation>
    <scope>NUCLEOTIDE SEQUENCE [LARGE SCALE GENOMIC DNA]</scope>
    <source>
        <strain evidence="5 6">NBRC 13850</strain>
    </source>
</reference>
<feature type="binding site" evidence="3">
    <location>
        <position position="110"/>
    </location>
    <ligand>
        <name>substrate</name>
    </ligand>
</feature>
<feature type="binding site" evidence="3">
    <location>
        <position position="164"/>
    </location>
    <ligand>
        <name>a divalent metal cation</name>
        <dbReference type="ChEBI" id="CHEBI:60240"/>
    </ligand>
</feature>
<dbReference type="InterPro" id="IPR011042">
    <property type="entry name" value="6-blade_b-propeller_TolB-like"/>
</dbReference>
<dbReference type="Gene3D" id="2.120.10.30">
    <property type="entry name" value="TolB, C-terminal domain"/>
    <property type="match status" value="1"/>
</dbReference>
<evidence type="ECO:0000259" key="4">
    <source>
        <dbReference type="Pfam" id="PF08450"/>
    </source>
</evidence>
<comment type="similarity">
    <text evidence="1">Belongs to the SMP-30/CGR1 family.</text>
</comment>
<dbReference type="PRINTS" id="PR01790">
    <property type="entry name" value="SMP30FAMILY"/>
</dbReference>
<dbReference type="AlphaFoldDB" id="A0A401YK69"/>
<evidence type="ECO:0000256" key="1">
    <source>
        <dbReference type="ARBA" id="ARBA00008853"/>
    </source>
</evidence>
<keyword evidence="3" id="KW-0862">Zinc</keyword>
<dbReference type="InterPro" id="IPR000033">
    <property type="entry name" value="LDLR_classB_rpt"/>
</dbReference>
<comment type="cofactor">
    <cofactor evidence="3">
        <name>Zn(2+)</name>
        <dbReference type="ChEBI" id="CHEBI:29105"/>
    </cofactor>
    <text evidence="3">Binds 1 divalent metal cation per subunit.</text>
</comment>
<dbReference type="EMBL" id="BIFH01000016">
    <property type="protein sequence ID" value="GCD94929.1"/>
    <property type="molecule type" value="Genomic_DNA"/>
</dbReference>
<evidence type="ECO:0000313" key="6">
    <source>
        <dbReference type="Proteomes" id="UP000286931"/>
    </source>
</evidence>
<dbReference type="GO" id="GO:0005509">
    <property type="term" value="F:calcium ion binding"/>
    <property type="evidence" value="ECO:0007669"/>
    <property type="project" value="TreeGrafter"/>
</dbReference>
<dbReference type="Pfam" id="PF08450">
    <property type="entry name" value="SGL"/>
    <property type="match status" value="1"/>
</dbReference>
<feature type="active site" description="Proton donor/acceptor" evidence="2">
    <location>
        <position position="214"/>
    </location>
</feature>
<dbReference type="SMART" id="SM00135">
    <property type="entry name" value="LY"/>
    <property type="match status" value="1"/>
</dbReference>
<evidence type="ECO:0000313" key="5">
    <source>
        <dbReference type="EMBL" id="GCD94929.1"/>
    </source>
</evidence>
<comment type="caution">
    <text evidence="5">The sequence shown here is derived from an EMBL/GenBank/DDBJ whole genome shotgun (WGS) entry which is preliminary data.</text>
</comment>
<dbReference type="GO" id="GO:0019853">
    <property type="term" value="P:L-ascorbic acid biosynthetic process"/>
    <property type="evidence" value="ECO:0007669"/>
    <property type="project" value="TreeGrafter"/>
</dbReference>
<feature type="binding site" evidence="3">
    <location>
        <position position="26"/>
    </location>
    <ligand>
        <name>a divalent metal cation</name>
        <dbReference type="ChEBI" id="CHEBI:60240"/>
    </ligand>
</feature>
<evidence type="ECO:0000256" key="3">
    <source>
        <dbReference type="PIRSR" id="PIRSR605511-2"/>
    </source>
</evidence>
<dbReference type="GO" id="GO:0004341">
    <property type="term" value="F:gluconolactonase activity"/>
    <property type="evidence" value="ECO:0007669"/>
    <property type="project" value="TreeGrafter"/>
</dbReference>
<sequence>MILGGSVPGAGAGPVPLSPPAATLGESPCWDVRGGRLLWVDIPAGRVHYLVPDTDLHGWYDIGRPVSAIVPRVVGGFGLAVREGFAVLEPDGTVRIVAPVEADRPGNRMNDGACDRAGRFFAGTKAEDDTPGAGALYRLDPPDTAHPSRPPVLVRVFADVTNSNGIAWSPDERLVYYVDTGTGRIDVCAYDPTDGTVSDRRPFAEIPAEAGLPDGLTVDADGGVWVALWEGGALRRYTPDGRLDRTLSVPVRRVTNCAFGGPDLDVLYVTTAATDGREPLGGRLFAFRPGIRGLAAHPYRG</sequence>
<proteinExistence type="inferred from homology"/>
<evidence type="ECO:0000256" key="2">
    <source>
        <dbReference type="PIRSR" id="PIRSR605511-1"/>
    </source>
</evidence>
<organism evidence="5 6">
    <name type="scientific">Embleya hyalina</name>
    <dbReference type="NCBI Taxonomy" id="516124"/>
    <lineage>
        <taxon>Bacteria</taxon>
        <taxon>Bacillati</taxon>
        <taxon>Actinomycetota</taxon>
        <taxon>Actinomycetes</taxon>
        <taxon>Kitasatosporales</taxon>
        <taxon>Streptomycetaceae</taxon>
        <taxon>Embleya</taxon>
    </lineage>
</organism>
<feature type="domain" description="SMP-30/Gluconolactonase/LRE-like region" evidence="4">
    <location>
        <begin position="24"/>
        <end position="272"/>
    </location>
</feature>
<dbReference type="RefSeq" id="WP_246126622.1">
    <property type="nucleotide sequence ID" value="NZ_BIFH01000016.1"/>
</dbReference>
<dbReference type="Proteomes" id="UP000286931">
    <property type="component" value="Unassembled WGS sequence"/>
</dbReference>
<dbReference type="InterPro" id="IPR005511">
    <property type="entry name" value="SMP-30"/>
</dbReference>
<accession>A0A401YK69</accession>
<keyword evidence="3" id="KW-0479">Metal-binding</keyword>
<name>A0A401YK69_9ACTN</name>
<dbReference type="SUPFAM" id="SSF63829">
    <property type="entry name" value="Calcium-dependent phosphotriesterase"/>
    <property type="match status" value="1"/>
</dbReference>
<feature type="binding site" evidence="3">
    <location>
        <position position="108"/>
    </location>
    <ligand>
        <name>substrate</name>
    </ligand>
</feature>
<protein>
    <submittedName>
        <fullName evidence="5">Calcium-binding protein</fullName>
    </submittedName>
</protein>
<feature type="binding site" evidence="3">
    <location>
        <position position="214"/>
    </location>
    <ligand>
        <name>a divalent metal cation</name>
        <dbReference type="ChEBI" id="CHEBI:60240"/>
    </ligand>
</feature>